<dbReference type="PANTHER" id="PTHR12917:SF1">
    <property type="entry name" value="AT13091P"/>
    <property type="match status" value="1"/>
</dbReference>
<dbReference type="SUPFAM" id="SSF50630">
    <property type="entry name" value="Acid proteases"/>
    <property type="match status" value="1"/>
</dbReference>
<proteinExistence type="inferred from homology"/>
<dbReference type="InterPro" id="IPR021109">
    <property type="entry name" value="Peptidase_aspartic_dom_sf"/>
</dbReference>
<evidence type="ECO:0000313" key="6">
    <source>
        <dbReference type="Proteomes" id="UP000694941"/>
    </source>
</evidence>
<feature type="domain" description="Aspartic peptidase DDI1-type" evidence="5">
    <location>
        <begin position="87"/>
        <end position="186"/>
    </location>
</feature>
<evidence type="ECO:0000259" key="5">
    <source>
        <dbReference type="Pfam" id="PF09668"/>
    </source>
</evidence>
<keyword evidence="3" id="KW-0064">Aspartyl protease</keyword>
<evidence type="ECO:0000256" key="1">
    <source>
        <dbReference type="ARBA" id="ARBA00009136"/>
    </source>
</evidence>
<dbReference type="Pfam" id="PF09668">
    <property type="entry name" value="Asp_protease"/>
    <property type="match status" value="1"/>
</dbReference>
<sequence length="222" mass="25009">MDDEDALDIRQRALRRKERRLYSCASIEQLLETEASSFRKRRSSSFDTQCFGVDPVKDRDKTFLNAMAITLFEDESRLGRMHVQPVIKCECNGVESYALINTAATVSSISMKLVEKLRLTDQIIPDTTSKSIALGLPHPEVKGKVKYLDLTLGNWQQVSQFCVVEDAVPEITFGVDFLRKTQAIVNLEDSSLTIGGQQGERVPFLTTREVIMLTRTANDSRS</sequence>
<protein>
    <submittedName>
        <fullName evidence="7">Protein DDI1 homolog</fullName>
    </submittedName>
</protein>
<comment type="similarity">
    <text evidence="1">Belongs to the DDI1 family.</text>
</comment>
<accession>A0ABM1SB59</accession>
<evidence type="ECO:0000256" key="2">
    <source>
        <dbReference type="ARBA" id="ARBA00022670"/>
    </source>
</evidence>
<reference evidence="7" key="1">
    <citation type="submission" date="2025-08" db="UniProtKB">
        <authorList>
            <consortium name="RefSeq"/>
        </authorList>
    </citation>
    <scope>IDENTIFICATION</scope>
    <source>
        <tissue evidence="7">Muscle</tissue>
    </source>
</reference>
<dbReference type="PANTHER" id="PTHR12917">
    <property type="entry name" value="ASPARTYL PROTEASE DDI-RELATED"/>
    <property type="match status" value="1"/>
</dbReference>
<gene>
    <name evidence="7" type="primary">LOC111085632</name>
</gene>
<keyword evidence="6" id="KW-1185">Reference proteome</keyword>
<dbReference type="RefSeq" id="XP_022240864.1">
    <property type="nucleotide sequence ID" value="XM_022385156.1"/>
</dbReference>
<keyword evidence="2" id="KW-0645">Protease</keyword>
<name>A0ABM1SB59_LIMPO</name>
<evidence type="ECO:0000256" key="3">
    <source>
        <dbReference type="ARBA" id="ARBA00022750"/>
    </source>
</evidence>
<evidence type="ECO:0000313" key="7">
    <source>
        <dbReference type="RefSeq" id="XP_022240864.1"/>
    </source>
</evidence>
<evidence type="ECO:0000256" key="4">
    <source>
        <dbReference type="ARBA" id="ARBA00022801"/>
    </source>
</evidence>
<dbReference type="GeneID" id="111085632"/>
<dbReference type="InterPro" id="IPR019103">
    <property type="entry name" value="Peptidase_aspartic_DDI1-type"/>
</dbReference>
<keyword evidence="4" id="KW-0378">Hydrolase</keyword>
<organism evidence="6 7">
    <name type="scientific">Limulus polyphemus</name>
    <name type="common">Atlantic horseshoe crab</name>
    <dbReference type="NCBI Taxonomy" id="6850"/>
    <lineage>
        <taxon>Eukaryota</taxon>
        <taxon>Metazoa</taxon>
        <taxon>Ecdysozoa</taxon>
        <taxon>Arthropoda</taxon>
        <taxon>Chelicerata</taxon>
        <taxon>Merostomata</taxon>
        <taxon>Xiphosura</taxon>
        <taxon>Limulidae</taxon>
        <taxon>Limulus</taxon>
    </lineage>
</organism>
<dbReference type="Proteomes" id="UP000694941">
    <property type="component" value="Unplaced"/>
</dbReference>
<dbReference type="Gene3D" id="2.40.70.10">
    <property type="entry name" value="Acid Proteases"/>
    <property type="match status" value="1"/>
</dbReference>